<sequence length="590" mass="65001">MLLSLQIENFALIDSLTLEFGAGLNVLTGETGAGKSIILDAIDIILGGKISDRILRTGSHRALLEASFQLSPILKDWLTAAEIDELDDGVLICSREISNQQEKLRSRSRVNGVVINKQQMAGLREHLVDITAQGQTVHLGRANRQRDWLDHFGGAKVLDLRRTVALAFAQFQQAQQALEQYRANDQQRLQQIDLLKYQLEDLEQAQLTEADEQDNLIQESQRLGHSVELQLQSQQVYEALYEQEQGAACSDLLGKAEATLTEMGTYDAQIQPILELVQEALTQVQEAGLQINAYGADLETDPQRLQDVEDRLTQLKQICRKYGPTLADAIAHHQRISAELAVLGGDEQSLEGLEQRYQVSQKELTEACVQLTQLRQAAAQTLADRLLLELKPLAMDKVQFQVALQPTAPAAHGSDLIQFLFSPNPGEPLQPVSETASGGEMSRFLLALKACFSQIEDVDTLVFDEIDVGVSGQVAQSIATKLHALGKHHQVLCVTHQPIVAAMADQHFQVAKQVLDAEQAHERTVVRVTALEAPERRQALAEIAGGQSAEGALPFVDTLLQEATALRQGKKKRGKKALDKTTSRQKSVRS</sequence>
<feature type="region of interest" description="Disordered" evidence="10">
    <location>
        <begin position="566"/>
        <end position="590"/>
    </location>
</feature>
<gene>
    <name evidence="12" type="primary">recN_2</name>
    <name evidence="12" type="ORF">C1752_04503</name>
</gene>
<evidence type="ECO:0000313" key="13">
    <source>
        <dbReference type="Proteomes" id="UP000248857"/>
    </source>
</evidence>
<dbReference type="Gene3D" id="3.40.50.300">
    <property type="entry name" value="P-loop containing nucleotide triphosphate hydrolases"/>
    <property type="match status" value="2"/>
</dbReference>
<dbReference type="RefSeq" id="WP_110987729.1">
    <property type="nucleotide sequence ID" value="NZ_CAWNWM010000014.1"/>
</dbReference>
<evidence type="ECO:0000256" key="10">
    <source>
        <dbReference type="SAM" id="MobiDB-lite"/>
    </source>
</evidence>
<dbReference type="AlphaFoldDB" id="A0A2W1JLE6"/>
<dbReference type="PANTHER" id="PTHR11059:SF0">
    <property type="entry name" value="DNA REPAIR PROTEIN RECN"/>
    <property type="match status" value="1"/>
</dbReference>
<evidence type="ECO:0000256" key="2">
    <source>
        <dbReference type="ARBA" id="ARBA00009441"/>
    </source>
</evidence>
<evidence type="ECO:0000313" key="12">
    <source>
        <dbReference type="EMBL" id="PZD71732.1"/>
    </source>
</evidence>
<keyword evidence="7 9" id="KW-0234">DNA repair</keyword>
<dbReference type="SUPFAM" id="SSF52540">
    <property type="entry name" value="P-loop containing nucleoside triphosphate hydrolases"/>
    <property type="match status" value="1"/>
</dbReference>
<keyword evidence="6" id="KW-0067">ATP-binding</keyword>
<dbReference type="Pfam" id="PF02463">
    <property type="entry name" value="SMC_N"/>
    <property type="match status" value="1"/>
</dbReference>
<dbReference type="NCBIfam" id="TIGR00634">
    <property type="entry name" value="recN"/>
    <property type="match status" value="1"/>
</dbReference>
<evidence type="ECO:0000259" key="11">
    <source>
        <dbReference type="Pfam" id="PF02463"/>
    </source>
</evidence>
<protein>
    <recommendedName>
        <fullName evidence="3 9">DNA repair protein RecN</fullName>
    </recommendedName>
    <alternativeName>
        <fullName evidence="8 9">Recombination protein N</fullName>
    </alternativeName>
</protein>
<dbReference type="CDD" id="cd03241">
    <property type="entry name" value="ABC_RecN"/>
    <property type="match status" value="1"/>
</dbReference>
<dbReference type="GO" id="GO:0006302">
    <property type="term" value="P:double-strand break repair"/>
    <property type="evidence" value="ECO:0007669"/>
    <property type="project" value="InterPro"/>
</dbReference>
<dbReference type="GO" id="GO:0006310">
    <property type="term" value="P:DNA recombination"/>
    <property type="evidence" value="ECO:0007669"/>
    <property type="project" value="InterPro"/>
</dbReference>
<evidence type="ECO:0000256" key="9">
    <source>
        <dbReference type="PIRNR" id="PIRNR003128"/>
    </source>
</evidence>
<comment type="function">
    <text evidence="1 9">May be involved in recombinational repair of damaged DNA.</text>
</comment>
<evidence type="ECO:0000256" key="8">
    <source>
        <dbReference type="ARBA" id="ARBA00033408"/>
    </source>
</evidence>
<reference evidence="12 13" key="1">
    <citation type="journal article" date="2018" name="Sci. Rep.">
        <title>A novel species of the marine cyanobacterium Acaryochloris with a unique pigment content and lifestyle.</title>
        <authorList>
            <person name="Partensky F."/>
            <person name="Six C."/>
            <person name="Ratin M."/>
            <person name="Garczarek L."/>
            <person name="Vaulot D."/>
            <person name="Probert I."/>
            <person name="Calteau A."/>
            <person name="Gourvil P."/>
            <person name="Marie D."/>
            <person name="Grebert T."/>
            <person name="Bouchier C."/>
            <person name="Le Panse S."/>
            <person name="Gachenot M."/>
            <person name="Rodriguez F."/>
            <person name="Garrido J.L."/>
        </authorList>
    </citation>
    <scope>NUCLEOTIDE SEQUENCE [LARGE SCALE GENOMIC DNA]</scope>
    <source>
        <strain evidence="12 13">RCC1774</strain>
    </source>
</reference>
<keyword evidence="13" id="KW-1185">Reference proteome</keyword>
<dbReference type="GO" id="GO:0043590">
    <property type="term" value="C:bacterial nucleoid"/>
    <property type="evidence" value="ECO:0007669"/>
    <property type="project" value="TreeGrafter"/>
</dbReference>
<evidence type="ECO:0000256" key="3">
    <source>
        <dbReference type="ARBA" id="ARBA00021315"/>
    </source>
</evidence>
<keyword evidence="4" id="KW-0547">Nucleotide-binding</keyword>
<dbReference type="GO" id="GO:0005524">
    <property type="term" value="F:ATP binding"/>
    <property type="evidence" value="ECO:0007669"/>
    <property type="project" value="UniProtKB-KW"/>
</dbReference>
<feature type="domain" description="RecF/RecN/SMC N-terminal" evidence="11">
    <location>
        <begin position="2"/>
        <end position="513"/>
    </location>
</feature>
<comment type="caution">
    <text evidence="12">The sequence shown here is derived from an EMBL/GenBank/DDBJ whole genome shotgun (WGS) entry which is preliminary data.</text>
</comment>
<organism evidence="12 13">
    <name type="scientific">Acaryochloris thomasi RCC1774</name>
    <dbReference type="NCBI Taxonomy" id="1764569"/>
    <lineage>
        <taxon>Bacteria</taxon>
        <taxon>Bacillati</taxon>
        <taxon>Cyanobacteriota</taxon>
        <taxon>Cyanophyceae</taxon>
        <taxon>Acaryochloridales</taxon>
        <taxon>Acaryochloridaceae</taxon>
        <taxon>Acaryochloris</taxon>
        <taxon>Acaryochloris thomasi</taxon>
    </lineage>
</organism>
<evidence type="ECO:0000256" key="7">
    <source>
        <dbReference type="ARBA" id="ARBA00023204"/>
    </source>
</evidence>
<dbReference type="PANTHER" id="PTHR11059">
    <property type="entry name" value="DNA REPAIR PROTEIN RECN"/>
    <property type="match status" value="1"/>
</dbReference>
<evidence type="ECO:0000256" key="6">
    <source>
        <dbReference type="ARBA" id="ARBA00022840"/>
    </source>
</evidence>
<dbReference type="OrthoDB" id="9806954at2"/>
<dbReference type="InterPro" id="IPR003395">
    <property type="entry name" value="RecF/RecN/SMC_N"/>
</dbReference>
<proteinExistence type="inferred from homology"/>
<name>A0A2W1JLE6_9CYAN</name>
<keyword evidence="5 9" id="KW-0227">DNA damage</keyword>
<dbReference type="PIRSF" id="PIRSF003128">
    <property type="entry name" value="RecN"/>
    <property type="match status" value="1"/>
</dbReference>
<accession>A0A2W1JLE6</accession>
<dbReference type="Proteomes" id="UP000248857">
    <property type="component" value="Unassembled WGS sequence"/>
</dbReference>
<comment type="similarity">
    <text evidence="2 9">Belongs to the RecN family.</text>
</comment>
<evidence type="ECO:0000256" key="5">
    <source>
        <dbReference type="ARBA" id="ARBA00022763"/>
    </source>
</evidence>
<evidence type="ECO:0000256" key="1">
    <source>
        <dbReference type="ARBA" id="ARBA00003618"/>
    </source>
</evidence>
<dbReference type="GO" id="GO:0016887">
    <property type="term" value="F:ATP hydrolysis activity"/>
    <property type="evidence" value="ECO:0007669"/>
    <property type="project" value="InterPro"/>
</dbReference>
<dbReference type="InterPro" id="IPR004604">
    <property type="entry name" value="DNA_recomb/repair_RecN"/>
</dbReference>
<dbReference type="GO" id="GO:0009432">
    <property type="term" value="P:SOS response"/>
    <property type="evidence" value="ECO:0007669"/>
    <property type="project" value="TreeGrafter"/>
</dbReference>
<dbReference type="EMBL" id="PQWO01000014">
    <property type="protein sequence ID" value="PZD71732.1"/>
    <property type="molecule type" value="Genomic_DNA"/>
</dbReference>
<dbReference type="InterPro" id="IPR027417">
    <property type="entry name" value="P-loop_NTPase"/>
</dbReference>
<evidence type="ECO:0000256" key="4">
    <source>
        <dbReference type="ARBA" id="ARBA00022741"/>
    </source>
</evidence>